<evidence type="ECO:0000256" key="9">
    <source>
        <dbReference type="ARBA" id="ARBA00022741"/>
    </source>
</evidence>
<evidence type="ECO:0000256" key="15">
    <source>
        <dbReference type="SAM" id="MobiDB-lite"/>
    </source>
</evidence>
<comment type="subunit">
    <text evidence="14">Component of the 43S pre-initiation complex (43S PIC), which is composed of the 40S ribosomal subunit, EIF1, eIF1A (EIF1AX), eIF3 complex, EIF5 and eIF2-GTP-initiator tRNA complex (eIF2 ternary complex). Interacts with eIF1A (EIF1AX) during scanning. Interacts through its C-terminal domain (CTD) with EIF1 or with eIF2-beta (EIF2S2) (mutually exclusive) through a common binding site. Interacts through its C-terminal domain (CTD) with the CTD of EIF5B. Interacts with FMR1 isoform 6; this interaction occurs in a RNA-dependent manner.</text>
</comment>
<keyword evidence="9" id="KW-0547">Nucleotide-binding</keyword>
<evidence type="ECO:0000256" key="12">
    <source>
        <dbReference type="ARBA" id="ARBA00023134"/>
    </source>
</evidence>
<accession>A0A671WK97</accession>
<dbReference type="GO" id="GO:0003743">
    <property type="term" value="F:translation initiation factor activity"/>
    <property type="evidence" value="ECO:0007669"/>
    <property type="project" value="UniProtKB-KW"/>
</dbReference>
<feature type="domain" description="W2" evidence="16">
    <location>
        <begin position="263"/>
        <end position="422"/>
    </location>
</feature>
<dbReference type="InParanoid" id="A0A671WK97"/>
<dbReference type="Ensembl" id="ENSSAUT00010040433.1">
    <property type="protein sequence ID" value="ENSSAUP00010038358.1"/>
    <property type="gene ID" value="ENSSAUG00010016191.1"/>
</dbReference>
<reference evidence="17" key="3">
    <citation type="submission" date="2025-09" db="UniProtKB">
        <authorList>
            <consortium name="Ensembl"/>
        </authorList>
    </citation>
    <scope>IDENTIFICATION</scope>
</reference>
<dbReference type="PANTHER" id="PTHR23001">
    <property type="entry name" value="EUKARYOTIC TRANSLATION INITIATION FACTOR"/>
    <property type="match status" value="1"/>
</dbReference>
<feature type="region of interest" description="Disordered" evidence="15">
    <location>
        <begin position="415"/>
        <end position="466"/>
    </location>
</feature>
<sequence length="466" mass="53282">MSVNVNRSVSDQFYRYKMPRLIAKVEGKGNGIKTVIVNMVDVAKALNRPPTYPTKFFGCELGAQTQFDTKNDRYIVNGSHEANKLQDMLDGFIRKFVLCPECDNPETDLHVNPKKQTIGNSCKACGYRGMLDTRHKLCTFILKNPPGEIFRRAEIKVQLPLDIKGTRADFTFFNYYSSPITESTDSGSASVKKEKEKKNRKKDKENGSGSGEAGNQDNFDAPQAVVNDDDEDWAEETTEEAQRRRMEEISDHAKNLTLSEDLEKPLEERVNLFYNFVKHKKESGTIDGADKEILAEAERLDVKAMGPLILSELLFNENIRDQIKKYKRHFLRFCHNNKKAQKYLLGGFECVVKLHQVQLLSRVPIILKDLYDADLLEEDVIFAWAEKVSKKYVSKELAKEIHAKAAPFVKWLKEAEEESEGSEEEEEEEDENVEVVYSSSARELKMETVKPDTPEKEEDDIDIDAI</sequence>
<keyword evidence="4" id="KW-0343">GTPase activation</keyword>
<comment type="function">
    <text evidence="13">Component of the 43S pre-initiation complex (43S PIC), which binds to the mRNA cap-proximal region, scans mRNA 5'-untranslated region, and locates the initiation codon. In this complex, acts as a GTPase-activating protein, by promoting GTP hydrolysis by eIF2G (EIF2S3). During scanning, interacts with both EIF1 (via its C-terminal domain (CTD)) and EIF1A (via its NTD). This interaction with EIF1A contributes to the maintenance of EIF1 within the open 43S PIC. When start codon is recognized, EIF5, via its NTD, induces eIF2G (EIF2S3) to hydrolyze the GTP. Start codon recognition also induces a conformational change of the PIC to a closed state. This change increases the affinity of EIF5-CTD for EIF2-beta (EIF2S2), which allows the release, by an indirect mechanism, of EIF1 from the PIC. Finally, EIF5 stabilizes the PIC in its closed conformation.</text>
</comment>
<dbReference type="SUPFAM" id="SSF100966">
    <property type="entry name" value="Translation initiation factor 2 beta, aIF2beta, N-terminal domain"/>
    <property type="match status" value="1"/>
</dbReference>
<dbReference type="GO" id="GO:0005829">
    <property type="term" value="C:cytosol"/>
    <property type="evidence" value="ECO:0007669"/>
    <property type="project" value="TreeGrafter"/>
</dbReference>
<comment type="similarity">
    <text evidence="2">Belongs to the eIF-2-beta/eIF-5 family.</text>
</comment>
<evidence type="ECO:0000256" key="3">
    <source>
        <dbReference type="ARBA" id="ARBA00018059"/>
    </source>
</evidence>
<dbReference type="InterPro" id="IPR016189">
    <property type="entry name" value="Transl_init_fac_IF2/IF5_N"/>
</dbReference>
<dbReference type="SUPFAM" id="SSF48371">
    <property type="entry name" value="ARM repeat"/>
    <property type="match status" value="1"/>
</dbReference>
<dbReference type="PROSITE" id="PS51363">
    <property type="entry name" value="W2"/>
    <property type="match status" value="1"/>
</dbReference>
<reference evidence="17" key="1">
    <citation type="submission" date="2021-04" db="EMBL/GenBank/DDBJ databases">
        <authorList>
            <consortium name="Wellcome Sanger Institute Data Sharing"/>
        </authorList>
    </citation>
    <scope>NUCLEOTIDE SEQUENCE [LARGE SCALE GENOMIC DNA]</scope>
</reference>
<feature type="region of interest" description="Disordered" evidence="15">
    <location>
        <begin position="181"/>
        <end position="246"/>
    </location>
</feature>
<name>A0A671WK97_SPAAU</name>
<proteinExistence type="inferred from homology"/>
<feature type="compositionally biased region" description="Acidic residues" evidence="15">
    <location>
        <begin position="415"/>
        <end position="433"/>
    </location>
</feature>
<evidence type="ECO:0000256" key="8">
    <source>
        <dbReference type="ARBA" id="ARBA00022553"/>
    </source>
</evidence>
<dbReference type="Gene3D" id="1.25.40.180">
    <property type="match status" value="1"/>
</dbReference>
<keyword evidence="11" id="KW-0648">Protein biosynthesis</keyword>
<dbReference type="AlphaFoldDB" id="A0A671WK97"/>
<dbReference type="Pfam" id="PF02020">
    <property type="entry name" value="W2"/>
    <property type="match status" value="1"/>
</dbReference>
<dbReference type="FunFam" id="3.30.30.170:FF:000002">
    <property type="entry name" value="Eukaryotic translation initiation factor 5"/>
    <property type="match status" value="1"/>
</dbReference>
<comment type="subcellular location">
    <subcellularLocation>
        <location evidence="1">Cytoplasm</location>
    </subcellularLocation>
</comment>
<dbReference type="InterPro" id="IPR016190">
    <property type="entry name" value="Transl_init_fac_IF2/IF5_Zn-bd"/>
</dbReference>
<dbReference type="Gene3D" id="2.20.25.350">
    <property type="match status" value="1"/>
</dbReference>
<evidence type="ECO:0000259" key="16">
    <source>
        <dbReference type="PROSITE" id="PS51363"/>
    </source>
</evidence>
<evidence type="ECO:0000313" key="17">
    <source>
        <dbReference type="Ensembl" id="ENSSAUP00010038358.1"/>
    </source>
</evidence>
<dbReference type="InterPro" id="IPR002735">
    <property type="entry name" value="Transl_init_fac_IF2/IF5_dom"/>
</dbReference>
<dbReference type="FunFam" id="2.20.25.350:FF:000002">
    <property type="entry name" value="Eukaryotic translation initiation factor 5"/>
    <property type="match status" value="1"/>
</dbReference>
<dbReference type="GeneTree" id="ENSGT00390000016478"/>
<dbReference type="GO" id="GO:0071074">
    <property type="term" value="F:eukaryotic initiation factor eIF2 binding"/>
    <property type="evidence" value="ECO:0007669"/>
    <property type="project" value="TreeGrafter"/>
</dbReference>
<evidence type="ECO:0000256" key="5">
    <source>
        <dbReference type="ARBA" id="ARBA00022490"/>
    </source>
</evidence>
<dbReference type="SMART" id="SM00515">
    <property type="entry name" value="eIF5C"/>
    <property type="match status" value="1"/>
</dbReference>
<evidence type="ECO:0000256" key="7">
    <source>
        <dbReference type="ARBA" id="ARBA00022540"/>
    </source>
</evidence>
<keyword evidence="18" id="KW-1185">Reference proteome</keyword>
<evidence type="ECO:0000256" key="1">
    <source>
        <dbReference type="ARBA" id="ARBA00004496"/>
    </source>
</evidence>
<feature type="compositionally biased region" description="Basic and acidic residues" evidence="15">
    <location>
        <begin position="191"/>
        <end position="206"/>
    </location>
</feature>
<dbReference type="Gene3D" id="3.30.30.170">
    <property type="match status" value="1"/>
</dbReference>
<evidence type="ECO:0000256" key="10">
    <source>
        <dbReference type="ARBA" id="ARBA00022843"/>
    </source>
</evidence>
<feature type="compositionally biased region" description="Acidic residues" evidence="15">
    <location>
        <begin position="227"/>
        <end position="239"/>
    </location>
</feature>
<evidence type="ECO:0000256" key="2">
    <source>
        <dbReference type="ARBA" id="ARBA00010397"/>
    </source>
</evidence>
<dbReference type="GO" id="GO:0001732">
    <property type="term" value="P:formation of cytoplasmic translation initiation complex"/>
    <property type="evidence" value="ECO:0007669"/>
    <property type="project" value="TreeGrafter"/>
</dbReference>
<protein>
    <recommendedName>
        <fullName evidence="3">Eukaryotic translation initiation factor 5</fullName>
    </recommendedName>
</protein>
<dbReference type="GO" id="GO:0005096">
    <property type="term" value="F:GTPase activator activity"/>
    <property type="evidence" value="ECO:0007669"/>
    <property type="project" value="UniProtKB-KW"/>
</dbReference>
<feature type="compositionally biased region" description="Acidic residues" evidence="15">
    <location>
        <begin position="455"/>
        <end position="466"/>
    </location>
</feature>
<dbReference type="InterPro" id="IPR016024">
    <property type="entry name" value="ARM-type_fold"/>
</dbReference>
<feature type="compositionally biased region" description="Basic and acidic residues" evidence="15">
    <location>
        <begin position="442"/>
        <end position="454"/>
    </location>
</feature>
<dbReference type="GO" id="GO:0005525">
    <property type="term" value="F:GTP binding"/>
    <property type="evidence" value="ECO:0007669"/>
    <property type="project" value="UniProtKB-KW"/>
</dbReference>
<evidence type="ECO:0000256" key="14">
    <source>
        <dbReference type="ARBA" id="ARBA00065967"/>
    </source>
</evidence>
<dbReference type="SMART" id="SM00653">
    <property type="entry name" value="eIF2B_5"/>
    <property type="match status" value="1"/>
</dbReference>
<evidence type="ECO:0000256" key="4">
    <source>
        <dbReference type="ARBA" id="ARBA00022468"/>
    </source>
</evidence>
<dbReference type="SUPFAM" id="SSF75689">
    <property type="entry name" value="Zinc-binding domain of translation initiation factor 2 beta"/>
    <property type="match status" value="1"/>
</dbReference>
<reference evidence="17" key="2">
    <citation type="submission" date="2025-08" db="UniProtKB">
        <authorList>
            <consortium name="Ensembl"/>
        </authorList>
    </citation>
    <scope>IDENTIFICATION</scope>
</reference>
<evidence type="ECO:0000256" key="6">
    <source>
        <dbReference type="ARBA" id="ARBA00022499"/>
    </source>
</evidence>
<organism evidence="17 18">
    <name type="scientific">Sparus aurata</name>
    <name type="common">Gilthead sea bream</name>
    <dbReference type="NCBI Taxonomy" id="8175"/>
    <lineage>
        <taxon>Eukaryota</taxon>
        <taxon>Metazoa</taxon>
        <taxon>Chordata</taxon>
        <taxon>Craniata</taxon>
        <taxon>Vertebrata</taxon>
        <taxon>Euteleostomi</taxon>
        <taxon>Actinopterygii</taxon>
        <taxon>Neopterygii</taxon>
        <taxon>Teleostei</taxon>
        <taxon>Neoteleostei</taxon>
        <taxon>Acanthomorphata</taxon>
        <taxon>Eupercaria</taxon>
        <taxon>Spariformes</taxon>
        <taxon>Sparidae</taxon>
        <taxon>Sparus</taxon>
    </lineage>
</organism>
<gene>
    <name evidence="17" type="primary">EIF5</name>
    <name evidence="17" type="synonym">eif5</name>
</gene>
<keyword evidence="5" id="KW-0963">Cytoplasm</keyword>
<dbReference type="CDD" id="cd11561">
    <property type="entry name" value="W2_eIF5"/>
    <property type="match status" value="1"/>
</dbReference>
<dbReference type="OMA" id="YRYKMEK"/>
<dbReference type="Pfam" id="PF01873">
    <property type="entry name" value="eIF-5_eIF-2B"/>
    <property type="match status" value="1"/>
</dbReference>
<dbReference type="PANTHER" id="PTHR23001:SF7">
    <property type="entry name" value="EUKARYOTIC TRANSLATION INITIATION FACTOR 5"/>
    <property type="match status" value="1"/>
</dbReference>
<keyword evidence="7" id="KW-0396">Initiation factor</keyword>
<keyword evidence="12" id="KW-0342">GTP-binding</keyword>
<keyword evidence="8" id="KW-0597">Phosphoprotein</keyword>
<evidence type="ECO:0000256" key="13">
    <source>
        <dbReference type="ARBA" id="ARBA00053999"/>
    </source>
</evidence>
<dbReference type="Proteomes" id="UP000472265">
    <property type="component" value="Chromosome 16"/>
</dbReference>
<evidence type="ECO:0000313" key="18">
    <source>
        <dbReference type="Proteomes" id="UP000472265"/>
    </source>
</evidence>
<evidence type="ECO:0000256" key="11">
    <source>
        <dbReference type="ARBA" id="ARBA00022917"/>
    </source>
</evidence>
<dbReference type="InterPro" id="IPR003307">
    <property type="entry name" value="W2_domain"/>
</dbReference>
<dbReference type="InterPro" id="IPR045196">
    <property type="entry name" value="IF2/IF5"/>
</dbReference>
<keyword evidence="6" id="KW-1017">Isopeptide bond</keyword>
<dbReference type="FunFam" id="1.25.40.180:FF:000018">
    <property type="entry name" value="eukaryotic translation initiation factor 5"/>
    <property type="match status" value="1"/>
</dbReference>
<keyword evidence="10" id="KW-0832">Ubl conjugation</keyword>
<dbReference type="GO" id="GO:0005092">
    <property type="term" value="F:GDP-dissociation inhibitor activity"/>
    <property type="evidence" value="ECO:0007669"/>
    <property type="project" value="TreeGrafter"/>
</dbReference>